<feature type="compositionally biased region" description="Acidic residues" evidence="1">
    <location>
        <begin position="66"/>
        <end position="78"/>
    </location>
</feature>
<evidence type="ECO:0000313" key="3">
    <source>
        <dbReference type="Proteomes" id="UP000614601"/>
    </source>
</evidence>
<name>A0A811LIW4_9BILA</name>
<proteinExistence type="predicted"/>
<feature type="compositionally biased region" description="Acidic residues" evidence="1">
    <location>
        <begin position="85"/>
        <end position="106"/>
    </location>
</feature>
<feature type="compositionally biased region" description="Acidic residues" evidence="1">
    <location>
        <begin position="49"/>
        <end position="58"/>
    </location>
</feature>
<dbReference type="Proteomes" id="UP000783686">
    <property type="component" value="Unassembled WGS sequence"/>
</dbReference>
<accession>A0A811LIW4</accession>
<feature type="compositionally biased region" description="Polar residues" evidence="1">
    <location>
        <begin position="236"/>
        <end position="246"/>
    </location>
</feature>
<reference evidence="2" key="1">
    <citation type="submission" date="2020-09" db="EMBL/GenBank/DDBJ databases">
        <authorList>
            <person name="Kikuchi T."/>
        </authorList>
    </citation>
    <scope>NUCLEOTIDE SEQUENCE</scope>
    <source>
        <strain evidence="2">SH1</strain>
    </source>
</reference>
<comment type="caution">
    <text evidence="2">The sequence shown here is derived from an EMBL/GenBank/DDBJ whole genome shotgun (WGS) entry which is preliminary data.</text>
</comment>
<dbReference type="Proteomes" id="UP000614601">
    <property type="component" value="Unassembled WGS sequence"/>
</dbReference>
<dbReference type="AlphaFoldDB" id="A0A811LIW4"/>
<evidence type="ECO:0000256" key="1">
    <source>
        <dbReference type="SAM" id="MobiDB-lite"/>
    </source>
</evidence>
<feature type="compositionally biased region" description="Basic residues" evidence="1">
    <location>
        <begin position="210"/>
        <end position="222"/>
    </location>
</feature>
<keyword evidence="3" id="KW-1185">Reference proteome</keyword>
<sequence>MSAYNMYAPESIEAEWTMKHEAPTKEQIMALLGVGADFFGDKDSAQPDSDLDEVEDPVSMDSKLYEDEDQEDIDDELYESQMESDFFEDENPESLDSGFTEDQDESDCYRVRRPSIMDSDFYRDQDPDDMDSDFFEVENPVEPDSEDDEDDDDDQEEPEIEPVRLPWDEYESSRVKHAAKSLASQLRRMCEEMKEREEREEEEKKEKERRDKRKQDRLRRIQQNKVSKAPRPMKRSASTMEAQSTVKPRDSEGNTVTSESLALDSILMLPPAVPAQRPTVGDFRRMLDEVREEFRMVAEELEKEKMGKQAFHRKKWIHHHEMCMHRVNAIQIRMRKANIN</sequence>
<feature type="compositionally biased region" description="Acidic residues" evidence="1">
    <location>
        <begin position="126"/>
        <end position="160"/>
    </location>
</feature>
<feature type="compositionally biased region" description="Basic and acidic residues" evidence="1">
    <location>
        <begin position="188"/>
        <end position="209"/>
    </location>
</feature>
<evidence type="ECO:0000313" key="2">
    <source>
        <dbReference type="EMBL" id="CAD5227594.1"/>
    </source>
</evidence>
<dbReference type="EMBL" id="CAJFDH010000006">
    <property type="protein sequence ID" value="CAD5227594.1"/>
    <property type="molecule type" value="Genomic_DNA"/>
</dbReference>
<gene>
    <name evidence="2" type="ORF">BOKJ2_LOCUS12251</name>
</gene>
<feature type="region of interest" description="Disordered" evidence="1">
    <location>
        <begin position="39"/>
        <end position="257"/>
    </location>
</feature>
<protein>
    <submittedName>
        <fullName evidence="2">Uncharacterized protein</fullName>
    </submittedName>
</protein>
<dbReference type="EMBL" id="CAJFCW020000006">
    <property type="protein sequence ID" value="CAG9123410.1"/>
    <property type="molecule type" value="Genomic_DNA"/>
</dbReference>
<organism evidence="2 3">
    <name type="scientific">Bursaphelenchus okinawaensis</name>
    <dbReference type="NCBI Taxonomy" id="465554"/>
    <lineage>
        <taxon>Eukaryota</taxon>
        <taxon>Metazoa</taxon>
        <taxon>Ecdysozoa</taxon>
        <taxon>Nematoda</taxon>
        <taxon>Chromadorea</taxon>
        <taxon>Rhabditida</taxon>
        <taxon>Tylenchina</taxon>
        <taxon>Tylenchomorpha</taxon>
        <taxon>Aphelenchoidea</taxon>
        <taxon>Aphelenchoididae</taxon>
        <taxon>Bursaphelenchus</taxon>
    </lineage>
</organism>